<dbReference type="OrthoDB" id="4989210at2759"/>
<keyword evidence="2" id="KW-1185">Reference proteome</keyword>
<dbReference type="EMBL" id="JAAOAN010000509">
    <property type="protein sequence ID" value="KAF5704664.1"/>
    <property type="molecule type" value="Genomic_DNA"/>
</dbReference>
<protein>
    <submittedName>
        <fullName evidence="1">Uncharacterized protein</fullName>
    </submittedName>
</protein>
<name>A0A8H5Y2X8_9HYPO</name>
<comment type="caution">
    <text evidence="1">The sequence shown here is derived from an EMBL/GenBank/DDBJ whole genome shotgun (WGS) entry which is preliminary data.</text>
</comment>
<accession>A0A8H5Y2X8</accession>
<organism evidence="1 2">
    <name type="scientific">Fusarium mundagurra</name>
    <dbReference type="NCBI Taxonomy" id="1567541"/>
    <lineage>
        <taxon>Eukaryota</taxon>
        <taxon>Fungi</taxon>
        <taxon>Dikarya</taxon>
        <taxon>Ascomycota</taxon>
        <taxon>Pezizomycotina</taxon>
        <taxon>Sordariomycetes</taxon>
        <taxon>Hypocreomycetidae</taxon>
        <taxon>Hypocreales</taxon>
        <taxon>Nectriaceae</taxon>
        <taxon>Fusarium</taxon>
        <taxon>Fusarium fujikuroi species complex</taxon>
    </lineage>
</organism>
<dbReference type="Proteomes" id="UP000544331">
    <property type="component" value="Unassembled WGS sequence"/>
</dbReference>
<sequence>MESCLLCPDGLKRMPMIFGQGGKHINQALEGPAGTDYGVEVRQKGKKKVLSFGSSQWLGPRGTGKAAQQQDYFYTDGTGAMMCLNIPEGFASVLSDRAGYFRLAILSVGETPHCVAAFKITNGDPARKESIGGGRCGLAYNVQPEEISSRDSTTGKEHQTVTQKVEPSYGKVRVMALSIPLFSLTCM</sequence>
<reference evidence="1 2" key="1">
    <citation type="submission" date="2020-05" db="EMBL/GenBank/DDBJ databases">
        <title>Identification and distribution of gene clusters putatively required for synthesis of sphingolipid metabolism inhibitors in phylogenetically diverse species of the filamentous fungus Fusarium.</title>
        <authorList>
            <person name="Kim H.-S."/>
            <person name="Busman M."/>
            <person name="Brown D.W."/>
            <person name="Divon H."/>
            <person name="Uhlig S."/>
            <person name="Proctor R.H."/>
        </authorList>
    </citation>
    <scope>NUCLEOTIDE SEQUENCE [LARGE SCALE GENOMIC DNA]</scope>
    <source>
        <strain evidence="1 2">NRRL 66235</strain>
    </source>
</reference>
<dbReference type="AlphaFoldDB" id="A0A8H5Y2X8"/>
<evidence type="ECO:0000313" key="2">
    <source>
        <dbReference type="Proteomes" id="UP000544331"/>
    </source>
</evidence>
<gene>
    <name evidence="1" type="ORF">FMUND_12392</name>
</gene>
<proteinExistence type="predicted"/>
<evidence type="ECO:0000313" key="1">
    <source>
        <dbReference type="EMBL" id="KAF5704664.1"/>
    </source>
</evidence>